<dbReference type="OrthoDB" id="6502012at2759"/>
<reference evidence="1 2" key="1">
    <citation type="journal article" date="2020" name="Cell">
        <title>Large-Scale Comparative Analyses of Tick Genomes Elucidate Their Genetic Diversity and Vector Capacities.</title>
        <authorList>
            <consortium name="Tick Genome and Microbiome Consortium (TIGMIC)"/>
            <person name="Jia N."/>
            <person name="Wang J."/>
            <person name="Shi W."/>
            <person name="Du L."/>
            <person name="Sun Y."/>
            <person name="Zhan W."/>
            <person name="Jiang J.F."/>
            <person name="Wang Q."/>
            <person name="Zhang B."/>
            <person name="Ji P."/>
            <person name="Bell-Sakyi L."/>
            <person name="Cui X.M."/>
            <person name="Yuan T.T."/>
            <person name="Jiang B.G."/>
            <person name="Yang W.F."/>
            <person name="Lam T.T."/>
            <person name="Chang Q.C."/>
            <person name="Ding S.J."/>
            <person name="Wang X.J."/>
            <person name="Zhu J.G."/>
            <person name="Ruan X.D."/>
            <person name="Zhao L."/>
            <person name="Wei J.T."/>
            <person name="Ye R.Z."/>
            <person name="Que T.C."/>
            <person name="Du C.H."/>
            <person name="Zhou Y.H."/>
            <person name="Cheng J.X."/>
            <person name="Dai P.F."/>
            <person name="Guo W.B."/>
            <person name="Han X.H."/>
            <person name="Huang E.J."/>
            <person name="Li L.F."/>
            <person name="Wei W."/>
            <person name="Gao Y.C."/>
            <person name="Liu J.Z."/>
            <person name="Shao H.Z."/>
            <person name="Wang X."/>
            <person name="Wang C.C."/>
            <person name="Yang T.C."/>
            <person name="Huo Q.B."/>
            <person name="Li W."/>
            <person name="Chen H.Y."/>
            <person name="Chen S.E."/>
            <person name="Zhou L.G."/>
            <person name="Ni X.B."/>
            <person name="Tian J.H."/>
            <person name="Sheng Y."/>
            <person name="Liu T."/>
            <person name="Pan Y.S."/>
            <person name="Xia L.Y."/>
            <person name="Li J."/>
            <person name="Zhao F."/>
            <person name="Cao W.C."/>
        </authorList>
    </citation>
    <scope>NUCLEOTIDE SEQUENCE [LARGE SCALE GENOMIC DNA]</scope>
    <source>
        <strain evidence="1">HaeL-2018</strain>
    </source>
</reference>
<name>A0A9J6FHW8_HAELO</name>
<protein>
    <submittedName>
        <fullName evidence="1">Uncharacterized protein</fullName>
    </submittedName>
</protein>
<evidence type="ECO:0000313" key="2">
    <source>
        <dbReference type="Proteomes" id="UP000821853"/>
    </source>
</evidence>
<organism evidence="1 2">
    <name type="scientific">Haemaphysalis longicornis</name>
    <name type="common">Bush tick</name>
    <dbReference type="NCBI Taxonomy" id="44386"/>
    <lineage>
        <taxon>Eukaryota</taxon>
        <taxon>Metazoa</taxon>
        <taxon>Ecdysozoa</taxon>
        <taxon>Arthropoda</taxon>
        <taxon>Chelicerata</taxon>
        <taxon>Arachnida</taxon>
        <taxon>Acari</taxon>
        <taxon>Parasitiformes</taxon>
        <taxon>Ixodida</taxon>
        <taxon>Ixodoidea</taxon>
        <taxon>Ixodidae</taxon>
        <taxon>Haemaphysalinae</taxon>
        <taxon>Haemaphysalis</taxon>
    </lineage>
</organism>
<gene>
    <name evidence="1" type="ORF">HPB48_003646</name>
</gene>
<sequence length="254" mass="28864">MSIRRRAPTPGSAPASQLTRTVRIPSSTRRPVTRTPTMGLNCTWEKRLKRRLLAASWRSSTSTVKPVPKHPVQTILFVPEAKTDNLRLLKKQSVSAFLEATVPGEVKDVRINSRRNILTIDVEDRAALEALRKITSLQDIKLRAHATPYVDMTIGVIYDVDTCILDKDLRILIKPADEGIVIRQLSRIGTSRCLKIVFRGDSLPAHVKVGHFRQPVRPYEPKTPPVLQVHEDWPCPCSMWQRHFMSQMRWAPQG</sequence>
<dbReference type="Proteomes" id="UP000821853">
    <property type="component" value="Chromosome 1"/>
</dbReference>
<evidence type="ECO:0000313" key="1">
    <source>
        <dbReference type="EMBL" id="KAH9361945.1"/>
    </source>
</evidence>
<dbReference type="VEuPathDB" id="VectorBase:HLOH_063165"/>
<keyword evidence="2" id="KW-1185">Reference proteome</keyword>
<comment type="caution">
    <text evidence="1">The sequence shown here is derived from an EMBL/GenBank/DDBJ whole genome shotgun (WGS) entry which is preliminary data.</text>
</comment>
<proteinExistence type="predicted"/>
<dbReference type="AlphaFoldDB" id="A0A9J6FHW8"/>
<dbReference type="EMBL" id="JABSTR010000001">
    <property type="protein sequence ID" value="KAH9361945.1"/>
    <property type="molecule type" value="Genomic_DNA"/>
</dbReference>
<accession>A0A9J6FHW8</accession>